<dbReference type="HOGENOM" id="CLU_026727_0_0_1"/>
<evidence type="ECO:0000256" key="3">
    <source>
        <dbReference type="ARBA" id="ARBA00016197"/>
    </source>
</evidence>
<proteinExistence type="inferred from homology"/>
<evidence type="ECO:0000259" key="8">
    <source>
        <dbReference type="Pfam" id="PF01636"/>
    </source>
</evidence>
<dbReference type="InParanoid" id="A0A067M4C5"/>
<evidence type="ECO:0000256" key="1">
    <source>
        <dbReference type="ARBA" id="ARBA00004173"/>
    </source>
</evidence>
<dbReference type="Gene3D" id="3.30.200.20">
    <property type="entry name" value="Phosphorylase Kinase, domain 1"/>
    <property type="match status" value="1"/>
</dbReference>
<dbReference type="SUPFAM" id="SSF56112">
    <property type="entry name" value="Protein kinase-like (PK-like)"/>
    <property type="match status" value="1"/>
</dbReference>
<feature type="region of interest" description="Disordered" evidence="7">
    <location>
        <begin position="267"/>
        <end position="312"/>
    </location>
</feature>
<evidence type="ECO:0000313" key="9">
    <source>
        <dbReference type="EMBL" id="KDQ06421.1"/>
    </source>
</evidence>
<evidence type="ECO:0000256" key="4">
    <source>
        <dbReference type="ARBA" id="ARBA00022946"/>
    </source>
</evidence>
<dbReference type="AlphaFoldDB" id="A0A067M4C5"/>
<organism evidence="9 10">
    <name type="scientific">Botryobasidium botryosum (strain FD-172 SS1)</name>
    <dbReference type="NCBI Taxonomy" id="930990"/>
    <lineage>
        <taxon>Eukaryota</taxon>
        <taxon>Fungi</taxon>
        <taxon>Dikarya</taxon>
        <taxon>Basidiomycota</taxon>
        <taxon>Agaricomycotina</taxon>
        <taxon>Agaricomycetes</taxon>
        <taxon>Cantharellales</taxon>
        <taxon>Botryobasidiaceae</taxon>
        <taxon>Botryobasidium</taxon>
    </lineage>
</organism>
<evidence type="ECO:0000313" key="10">
    <source>
        <dbReference type="Proteomes" id="UP000027195"/>
    </source>
</evidence>
<evidence type="ECO:0000256" key="5">
    <source>
        <dbReference type="ARBA" id="ARBA00023128"/>
    </source>
</evidence>
<keyword evidence="5" id="KW-0496">Mitochondrion</keyword>
<dbReference type="Pfam" id="PF01636">
    <property type="entry name" value="APH"/>
    <property type="match status" value="1"/>
</dbReference>
<evidence type="ECO:0000256" key="6">
    <source>
        <dbReference type="ARBA" id="ARBA00031849"/>
    </source>
</evidence>
<evidence type="ECO:0000256" key="2">
    <source>
        <dbReference type="ARBA" id="ARBA00005543"/>
    </source>
</evidence>
<dbReference type="InterPro" id="IPR051035">
    <property type="entry name" value="Mito_inheritance_9"/>
</dbReference>
<dbReference type="STRING" id="930990.A0A067M4C5"/>
<dbReference type="InterPro" id="IPR011009">
    <property type="entry name" value="Kinase-like_dom_sf"/>
</dbReference>
<name>A0A067M4C5_BOTB1</name>
<evidence type="ECO:0000256" key="7">
    <source>
        <dbReference type="SAM" id="MobiDB-lite"/>
    </source>
</evidence>
<keyword evidence="10" id="KW-1185">Reference proteome</keyword>
<sequence length="472" mass="54085">MSPSSTPLIRSPSLPSTPAVELPLPSLLAQMAIEFQQYRHDEDHHHHAHHHDTCVNELEDIKREVRADGDKPFLTDRNVLRQLVEKKMKRKVVLVRFLSSGTFHKAFIVQLDDGREIVARIARRFMPTLKTESEVATINYLREHTNIPVPYIYHFNSNPYNKLGGEYIFMSKAPGEPLSHFYSHMSTQSKHALLKNLASLLIPLFAHRFAQTGSLYQNHNGSYIVGPMISWPFFGEGRGEHAHLDRGPWPTETAYVKACAQREINGVKKETQGRIANPHRPHLPPESRRTAVNSDDESSEESEDSSEEDEDFYADYRRTQRASLLVAHNLARVQSCEADMNWFVEYMTVGLGLDAADPEFAPFSLLLHDLSVNNIFVDPEEPSKITCIIDFESTTVRPLWHCAQLPAFLASEPNSPEAEFYRREVGKMGEHGERWVRGERERAAWRRAHKVIEWDGWEEGLVQTIFAENRSE</sequence>
<keyword evidence="4" id="KW-0809">Transit peptide</keyword>
<protein>
    <recommendedName>
        <fullName evidence="3">Altered inheritance of mitochondria protein 9, mitochondrial</fullName>
    </recommendedName>
    <alternativeName>
        <fullName evidence="6">Found in mitochondrial proteome protein 29</fullName>
    </alternativeName>
</protein>
<dbReference type="EMBL" id="KL198137">
    <property type="protein sequence ID" value="KDQ06421.1"/>
    <property type="molecule type" value="Genomic_DNA"/>
</dbReference>
<dbReference type="PANTHER" id="PTHR36091">
    <property type="entry name" value="ALTERED INHERITANCE OF MITOCHONDRIA PROTEIN 9, MITOCHONDRIAL"/>
    <property type="match status" value="1"/>
</dbReference>
<reference evidence="10" key="1">
    <citation type="journal article" date="2014" name="Proc. Natl. Acad. Sci. U.S.A.">
        <title>Extensive sampling of basidiomycete genomes demonstrates inadequacy of the white-rot/brown-rot paradigm for wood decay fungi.</title>
        <authorList>
            <person name="Riley R."/>
            <person name="Salamov A.A."/>
            <person name="Brown D.W."/>
            <person name="Nagy L.G."/>
            <person name="Floudas D."/>
            <person name="Held B.W."/>
            <person name="Levasseur A."/>
            <person name="Lombard V."/>
            <person name="Morin E."/>
            <person name="Otillar R."/>
            <person name="Lindquist E.A."/>
            <person name="Sun H."/>
            <person name="LaButti K.M."/>
            <person name="Schmutz J."/>
            <person name="Jabbour D."/>
            <person name="Luo H."/>
            <person name="Baker S.E."/>
            <person name="Pisabarro A.G."/>
            <person name="Walton J.D."/>
            <person name="Blanchette R.A."/>
            <person name="Henrissat B."/>
            <person name="Martin F."/>
            <person name="Cullen D."/>
            <person name="Hibbett D.S."/>
            <person name="Grigoriev I.V."/>
        </authorList>
    </citation>
    <scope>NUCLEOTIDE SEQUENCE [LARGE SCALE GENOMIC DNA]</scope>
    <source>
        <strain evidence="10">FD-172 SS1</strain>
    </source>
</reference>
<dbReference type="GO" id="GO:0005739">
    <property type="term" value="C:mitochondrion"/>
    <property type="evidence" value="ECO:0007669"/>
    <property type="project" value="UniProtKB-SubCell"/>
</dbReference>
<dbReference type="OrthoDB" id="10003767at2759"/>
<dbReference type="InterPro" id="IPR002575">
    <property type="entry name" value="Aminoglycoside_PTrfase"/>
</dbReference>
<accession>A0A067M4C5</accession>
<comment type="similarity">
    <text evidence="2">Belongs to the AIM9 family.</text>
</comment>
<feature type="compositionally biased region" description="Acidic residues" evidence="7">
    <location>
        <begin position="294"/>
        <end position="312"/>
    </location>
</feature>
<comment type="subcellular location">
    <subcellularLocation>
        <location evidence="1">Mitochondrion</location>
    </subcellularLocation>
</comment>
<gene>
    <name evidence="9" type="ORF">BOTBODRAFT_49391</name>
</gene>
<dbReference type="PANTHER" id="PTHR36091:SF1">
    <property type="entry name" value="ALTERED INHERITANCE OF MITOCHONDRIA PROTEIN 9, MITOCHONDRIAL"/>
    <property type="match status" value="1"/>
</dbReference>
<feature type="domain" description="Aminoglycoside phosphotransferase" evidence="8">
    <location>
        <begin position="96"/>
        <end position="400"/>
    </location>
</feature>
<dbReference type="Proteomes" id="UP000027195">
    <property type="component" value="Unassembled WGS sequence"/>
</dbReference>